<dbReference type="Gene3D" id="2.60.120.200">
    <property type="match status" value="2"/>
</dbReference>
<dbReference type="InterPro" id="IPR013320">
    <property type="entry name" value="ConA-like_dom_sf"/>
</dbReference>
<proteinExistence type="predicted"/>
<sequence>MTMVKKKFTKQLRHAEMGYSEISSSSDLNCNFSTTCRWRNATGSEDSGDWIPSCRYEGDSAHMVLPRKETEGTFAYTSGFMGRSTALLISEVASCQLGGGHIKYWYFKTGIESQLEVCTRQPPGSKEPIALKCYDGLSPSFAQQWIFRVIELPPISQPFELIFRGTFYPPLDVIALTDIEYNSALCDGHNHRRRAKRLAPNLIGFHDWQQIRQSERYKGETMIVVAQSSEKKDEFNLPGGNGDVGTFTNQETQSTTSTPLSTAVTISSVAEMTTKSSTTPSASSTEPSESSTASIPSTTTDPLANFMLLLRQTAPVLPYIPLLVKSLQSIDGRSPGVSDIGFVQPPITPIQPFEALPELRRSPPVAATHIYNTDPTAAIRVNSEPTLVDLAKKFGLLGDDDLLTTLAPSVLDVMTQNPERNAFGIALTTERPDIIPTVYPPKLVKTEPVKKLRISRTELPGSVTKSQEQLEKLHREIFDKKEKETSPNTTSTTQKPLTELVVFKKPTKTESEVATKLTELTRYLPNGASEDLKMLREIPDIEGLTRGMDLSLVSKPGGFAKLKKQFIERLMRRAIGLPVDQPSKAPPPPVVPVRVTQISNNGAEQSAGGSFGGPEESGGSRLVGFSEGNDVDFSINNPSPAVAFGRELKTALARGSPQKVVSSAAPLPTEQLGSGELASPRIGVAFTPSCPLIDCTFDDNKLCNYLTSSSSEPNSINGSIREWSLSTGPVLNSLTGVPYDLSRRGSFVYAGGTSVSPKETFILSTKLPVELKQPARLDFFVYQAGVKGRLQVCLNTVSNCALNLKGSTIDNKAQRWKNYHVPVSVDTHAIHFVADELQDNYVIGLDHIQLLNKYGMAAESCK</sequence>
<accession>A0A0N4XW05</accession>
<evidence type="ECO:0000256" key="1">
    <source>
        <dbReference type="SAM" id="MobiDB-lite"/>
    </source>
</evidence>
<organism evidence="5">
    <name type="scientific">Nippostrongylus brasiliensis</name>
    <name type="common">Rat hookworm</name>
    <dbReference type="NCBI Taxonomy" id="27835"/>
    <lineage>
        <taxon>Eukaryota</taxon>
        <taxon>Metazoa</taxon>
        <taxon>Ecdysozoa</taxon>
        <taxon>Nematoda</taxon>
        <taxon>Chromadorea</taxon>
        <taxon>Rhabditida</taxon>
        <taxon>Rhabditina</taxon>
        <taxon>Rhabditomorpha</taxon>
        <taxon>Strongyloidea</taxon>
        <taxon>Heligmosomidae</taxon>
        <taxon>Nippostrongylus</taxon>
    </lineage>
</organism>
<name>A0A0N4XW05_NIPBR</name>
<dbReference type="OMA" id="KITMNPI"/>
<dbReference type="EMBL" id="UYSL01019851">
    <property type="protein sequence ID" value="VDL70612.1"/>
    <property type="molecule type" value="Genomic_DNA"/>
</dbReference>
<dbReference type="SUPFAM" id="SSF49899">
    <property type="entry name" value="Concanavalin A-like lectins/glucanases"/>
    <property type="match status" value="2"/>
</dbReference>
<feature type="domain" description="MAM" evidence="2">
    <location>
        <begin position="693"/>
        <end position="862"/>
    </location>
</feature>
<dbReference type="InterPro" id="IPR000998">
    <property type="entry name" value="MAM_dom"/>
</dbReference>
<feature type="compositionally biased region" description="Polar residues" evidence="1">
    <location>
        <begin position="246"/>
        <end position="271"/>
    </location>
</feature>
<dbReference type="GO" id="GO:0016020">
    <property type="term" value="C:membrane"/>
    <property type="evidence" value="ECO:0007669"/>
    <property type="project" value="InterPro"/>
</dbReference>
<feature type="domain" description="MAM" evidence="2">
    <location>
        <begin position="28"/>
        <end position="188"/>
    </location>
</feature>
<protein>
    <submittedName>
        <fullName evidence="5">MAM domain-containing protein</fullName>
    </submittedName>
</protein>
<dbReference type="PROSITE" id="PS50060">
    <property type="entry name" value="MAM_2"/>
    <property type="match status" value="2"/>
</dbReference>
<feature type="region of interest" description="Disordered" evidence="1">
    <location>
        <begin position="602"/>
        <end position="623"/>
    </location>
</feature>
<evidence type="ECO:0000313" key="3">
    <source>
        <dbReference type="EMBL" id="VDL70612.1"/>
    </source>
</evidence>
<evidence type="ECO:0000313" key="4">
    <source>
        <dbReference type="Proteomes" id="UP000271162"/>
    </source>
</evidence>
<dbReference type="WBParaSite" id="NBR_0000702201-mRNA-1">
    <property type="protein sequence ID" value="NBR_0000702201-mRNA-1"/>
    <property type="gene ID" value="NBR_0000702201"/>
</dbReference>
<dbReference type="Pfam" id="PF00629">
    <property type="entry name" value="MAM"/>
    <property type="match status" value="1"/>
</dbReference>
<evidence type="ECO:0000259" key="2">
    <source>
        <dbReference type="PROSITE" id="PS50060"/>
    </source>
</evidence>
<feature type="region of interest" description="Disordered" evidence="1">
    <location>
        <begin position="233"/>
        <end position="298"/>
    </location>
</feature>
<gene>
    <name evidence="3" type="ORF">NBR_LOCUS7023</name>
</gene>
<dbReference type="Proteomes" id="UP000271162">
    <property type="component" value="Unassembled WGS sequence"/>
</dbReference>
<reference evidence="3 4" key="2">
    <citation type="submission" date="2018-11" db="EMBL/GenBank/DDBJ databases">
        <authorList>
            <consortium name="Pathogen Informatics"/>
        </authorList>
    </citation>
    <scope>NUCLEOTIDE SEQUENCE [LARGE SCALE GENOMIC DNA]</scope>
</reference>
<reference evidence="5" key="1">
    <citation type="submission" date="2017-02" db="UniProtKB">
        <authorList>
            <consortium name="WormBaseParasite"/>
        </authorList>
    </citation>
    <scope>IDENTIFICATION</scope>
</reference>
<keyword evidence="4" id="KW-1185">Reference proteome</keyword>
<dbReference type="AlphaFoldDB" id="A0A0N4XW05"/>
<feature type="compositionally biased region" description="Low complexity" evidence="1">
    <location>
        <begin position="273"/>
        <end position="298"/>
    </location>
</feature>
<evidence type="ECO:0000313" key="5">
    <source>
        <dbReference type="WBParaSite" id="NBR_0000702201-mRNA-1"/>
    </source>
</evidence>
<dbReference type="SMART" id="SM00137">
    <property type="entry name" value="MAM"/>
    <property type="match status" value="1"/>
</dbReference>